<gene>
    <name evidence="1" type="primary">PmlGA01_060005200</name>
    <name evidence="1" type="ORF">PMLGA01_060005200</name>
</gene>
<dbReference type="Proteomes" id="UP000219799">
    <property type="component" value="Chromosome 6"/>
</dbReference>
<dbReference type="EMBL" id="LT594494">
    <property type="protein sequence ID" value="SBT70679.1"/>
    <property type="molecule type" value="Genomic_DNA"/>
</dbReference>
<proteinExistence type="predicted"/>
<sequence>RSSNRSRSSSRGNSFSSEERLTAYIARNDEVQLSRSYAFSQTGVKKEKTNGMVGVNYKKLKDGILPSEQLYIVVKDKRRVKEIKMFLEDINNFDNSRKIYFSGQGNAHNLSVEGFFIPIKKKFELLRNYEYVKEKLLADKTCVCTEGGFLYMQLNIKREKRKVSLKDKLKEMFENFVDDRIKGYINSSERELILRAHTKYEVIGSILIFHYENLKPVVRLYEAYKKMKMKMRMMNATVMQMNKKCEKKSKRVPRRRDKMKFNHLTLQMKWYEYKYVVKEVDKFWVGIKNIFNDCNGERVQRNEKKKKKKKKK</sequence>
<organism evidence="1 2">
    <name type="scientific">Plasmodium malariae</name>
    <dbReference type="NCBI Taxonomy" id="5858"/>
    <lineage>
        <taxon>Eukaryota</taxon>
        <taxon>Sar</taxon>
        <taxon>Alveolata</taxon>
        <taxon>Apicomplexa</taxon>
        <taxon>Aconoidasida</taxon>
        <taxon>Haemosporida</taxon>
        <taxon>Plasmodiidae</taxon>
        <taxon>Plasmodium</taxon>
        <taxon>Plasmodium (Plasmodium)</taxon>
    </lineage>
</organism>
<reference evidence="1 2" key="1">
    <citation type="submission" date="2016-06" db="EMBL/GenBank/DDBJ databases">
        <authorList>
            <consortium name="Pathogen Informatics"/>
        </authorList>
    </citation>
    <scope>NUCLEOTIDE SEQUENCE [LARGE SCALE GENOMIC DNA]</scope>
    <source>
        <strain evidence="1">PmlGA01</strain>
    </source>
</reference>
<feature type="non-terminal residue" evidence="1">
    <location>
        <position position="312"/>
    </location>
</feature>
<evidence type="ECO:0000313" key="1">
    <source>
        <dbReference type="EMBL" id="SBT70679.1"/>
    </source>
</evidence>
<protein>
    <submittedName>
        <fullName evidence="1">Uncharacterized protein</fullName>
    </submittedName>
</protein>
<dbReference type="AlphaFoldDB" id="A0A1C3KAV0"/>
<name>A0A1C3KAV0_PLAMA</name>
<dbReference type="VEuPathDB" id="PlasmoDB:PmUG01_06010100"/>
<evidence type="ECO:0000313" key="2">
    <source>
        <dbReference type="Proteomes" id="UP000219799"/>
    </source>
</evidence>
<accession>A0A1C3KAV0</accession>
<feature type="non-terminal residue" evidence="1">
    <location>
        <position position="1"/>
    </location>
</feature>